<dbReference type="InterPro" id="IPR006730">
    <property type="entry name" value="Sestrin"/>
</dbReference>
<sequence>MTPYAPAAALPLPRVWDPLLEVIQSHPRYEEPFVRCIGQLFYGEGPLRVQERHYVALMAASRHRCSFMVNLFEREFEACGGELGWLKGLAACSQKRMQHLDEMNRLLAHQPWLFVAEDIRVKDGNGGDSPTTAGDGSLLQSFQRFTNNLAFTYVDFYTSTRNDTTKTFNLHEFSWDQHGYMILEEQYQELIAKLDDKFNLTQTLTYKTMGEYTDVDTSSYRMAVWNYIQALFGIRHDDYDYSEVNTMLSKEMKTFIKTVACYPHRVTEALRTSVMTDFKNSEKVHVMLMVMEARLQSELLYFTRTLTNYDRLERTMLC</sequence>
<evidence type="ECO:0000313" key="4">
    <source>
        <dbReference type="EMBL" id="CAJ0568181.1"/>
    </source>
</evidence>
<dbReference type="AlphaFoldDB" id="A0AA36FZX5"/>
<dbReference type="GO" id="GO:0016684">
    <property type="term" value="F:oxidoreductase activity, acting on peroxide as acceptor"/>
    <property type="evidence" value="ECO:0007669"/>
    <property type="project" value="TreeGrafter"/>
</dbReference>
<proteinExistence type="inferred from homology"/>
<dbReference type="EMBL" id="CATQJA010001677">
    <property type="protein sequence ID" value="CAJ0568181.1"/>
    <property type="molecule type" value="Genomic_DNA"/>
</dbReference>
<comment type="caution">
    <text evidence="4">The sequence shown here is derived from an EMBL/GenBank/DDBJ whole genome shotgun (WGS) entry which is preliminary data.</text>
</comment>
<dbReference type="GO" id="GO:0070728">
    <property type="term" value="F:L-leucine binding"/>
    <property type="evidence" value="ECO:0007669"/>
    <property type="project" value="TreeGrafter"/>
</dbReference>
<dbReference type="GO" id="GO:0005737">
    <property type="term" value="C:cytoplasm"/>
    <property type="evidence" value="ECO:0007669"/>
    <property type="project" value="UniProtKB-SubCell"/>
</dbReference>
<keyword evidence="3" id="KW-0963">Cytoplasm</keyword>
<evidence type="ECO:0000256" key="1">
    <source>
        <dbReference type="ARBA" id="ARBA00004496"/>
    </source>
</evidence>
<comment type="subcellular location">
    <subcellularLocation>
        <location evidence="1">Cytoplasm</location>
    </subcellularLocation>
</comment>
<dbReference type="GO" id="GO:1904262">
    <property type="term" value="P:negative regulation of TORC1 signaling"/>
    <property type="evidence" value="ECO:0007669"/>
    <property type="project" value="TreeGrafter"/>
</dbReference>
<dbReference type="SUPFAM" id="SSF69118">
    <property type="entry name" value="AhpD-like"/>
    <property type="match status" value="1"/>
</dbReference>
<evidence type="ECO:0000313" key="5">
    <source>
        <dbReference type="Proteomes" id="UP001177023"/>
    </source>
</evidence>
<dbReference type="Proteomes" id="UP001177023">
    <property type="component" value="Unassembled WGS sequence"/>
</dbReference>
<feature type="non-terminal residue" evidence="4">
    <location>
        <position position="318"/>
    </location>
</feature>
<dbReference type="Pfam" id="PF04636">
    <property type="entry name" value="PA26"/>
    <property type="match status" value="2"/>
</dbReference>
<evidence type="ECO:0000256" key="2">
    <source>
        <dbReference type="ARBA" id="ARBA00008350"/>
    </source>
</evidence>
<keyword evidence="5" id="KW-1185">Reference proteome</keyword>
<accession>A0AA36FZX5</accession>
<dbReference type="PANTHER" id="PTHR12474">
    <property type="entry name" value="P53 REGULATED PA26 NUCLEAR PROTEIN SESTRIN"/>
    <property type="match status" value="1"/>
</dbReference>
<comment type="similarity">
    <text evidence="2">Belongs to the sestrin family.</text>
</comment>
<dbReference type="GO" id="GO:1990253">
    <property type="term" value="P:cellular response to leucine starvation"/>
    <property type="evidence" value="ECO:0007669"/>
    <property type="project" value="TreeGrafter"/>
</dbReference>
<dbReference type="GO" id="GO:0016239">
    <property type="term" value="P:positive regulation of macroautophagy"/>
    <property type="evidence" value="ECO:0007669"/>
    <property type="project" value="TreeGrafter"/>
</dbReference>
<gene>
    <name evidence="4" type="ORF">MSPICULIGERA_LOCUS6707</name>
</gene>
<name>A0AA36FZX5_9BILA</name>
<evidence type="ECO:0000256" key="3">
    <source>
        <dbReference type="ARBA" id="ARBA00022490"/>
    </source>
</evidence>
<dbReference type="InterPro" id="IPR029032">
    <property type="entry name" value="AhpD-like"/>
</dbReference>
<protein>
    <submittedName>
        <fullName evidence="4">Uncharacterized protein</fullName>
    </submittedName>
</protein>
<dbReference type="GO" id="GO:0005634">
    <property type="term" value="C:nucleus"/>
    <property type="evidence" value="ECO:0007669"/>
    <property type="project" value="InterPro"/>
</dbReference>
<dbReference type="PANTHER" id="PTHR12474:SF0">
    <property type="entry name" value="SESTRIN HOMOLOG"/>
    <property type="match status" value="1"/>
</dbReference>
<reference evidence="4" key="1">
    <citation type="submission" date="2023-06" db="EMBL/GenBank/DDBJ databases">
        <authorList>
            <person name="Delattre M."/>
        </authorList>
    </citation>
    <scope>NUCLEOTIDE SEQUENCE</scope>
    <source>
        <strain evidence="4">AF72</strain>
    </source>
</reference>
<dbReference type="GO" id="GO:0071233">
    <property type="term" value="P:cellular response to L-leucine"/>
    <property type="evidence" value="ECO:0007669"/>
    <property type="project" value="TreeGrafter"/>
</dbReference>
<dbReference type="GO" id="GO:1901031">
    <property type="term" value="P:regulation of response to reactive oxygen species"/>
    <property type="evidence" value="ECO:0007669"/>
    <property type="project" value="InterPro"/>
</dbReference>
<organism evidence="4 5">
    <name type="scientific">Mesorhabditis spiculigera</name>
    <dbReference type="NCBI Taxonomy" id="96644"/>
    <lineage>
        <taxon>Eukaryota</taxon>
        <taxon>Metazoa</taxon>
        <taxon>Ecdysozoa</taxon>
        <taxon>Nematoda</taxon>
        <taxon>Chromadorea</taxon>
        <taxon>Rhabditida</taxon>
        <taxon>Rhabditina</taxon>
        <taxon>Rhabditomorpha</taxon>
        <taxon>Rhabditoidea</taxon>
        <taxon>Rhabditidae</taxon>
        <taxon>Mesorhabditinae</taxon>
        <taxon>Mesorhabditis</taxon>
    </lineage>
</organism>